<dbReference type="PANTHER" id="PTHR37313:SF2">
    <property type="entry name" value="UPF0749 PROTEIN YLXX"/>
    <property type="match status" value="1"/>
</dbReference>
<evidence type="ECO:0000256" key="1">
    <source>
        <dbReference type="ARBA" id="ARBA00009108"/>
    </source>
</evidence>
<comment type="caution">
    <text evidence="3">The sequence shown here is derived from an EMBL/GenBank/DDBJ whole genome shotgun (WGS) entry which is preliminary data.</text>
</comment>
<dbReference type="InterPro" id="IPR010273">
    <property type="entry name" value="DUF881"/>
</dbReference>
<sequence length="238" mass="26873">MKKKTTIHITVISFIIGFMLAVQYNTVQSPKKVQTTDIWEVRQELSDEKLRHSELLTQIRQGQETVRQYEDEELDNPEAILTQTVDQLQAAAGIKEASGPGLIMNIGPSEELIEYGYTVEEISPQLLIRLVNEIYRYKGHYVEIAGQRLVHSSAIRDINGKTTVNGVPIGKVDVEIKVVTETGEEASKLYNYLLASSFMDEFFIDNMLLTVEEPQPSITVDAADVEIRSTYLTEYKGD</sequence>
<dbReference type="EMBL" id="JPVP01000057">
    <property type="protein sequence ID" value="KGR84020.1"/>
    <property type="molecule type" value="Genomic_DNA"/>
</dbReference>
<dbReference type="Gene3D" id="3.30.70.1880">
    <property type="entry name" value="Protein of unknown function DUF881"/>
    <property type="match status" value="1"/>
</dbReference>
<comment type="similarity">
    <text evidence="1">Belongs to the UPF0749 family.</text>
</comment>
<keyword evidence="2" id="KW-0812">Transmembrane</keyword>
<evidence type="ECO:0000256" key="2">
    <source>
        <dbReference type="SAM" id="Phobius"/>
    </source>
</evidence>
<evidence type="ECO:0000313" key="4">
    <source>
        <dbReference type="Proteomes" id="UP000030437"/>
    </source>
</evidence>
<dbReference type="AlphaFoldDB" id="A0A0A3IKK5"/>
<keyword evidence="2" id="KW-1133">Transmembrane helix</keyword>
<dbReference type="STRING" id="1220589.CD32_15160"/>
<name>A0A0A3IKK5_9BACI</name>
<dbReference type="RefSeq" id="WP_036156072.1">
    <property type="nucleotide sequence ID" value="NZ_AVCX01000004.1"/>
</dbReference>
<dbReference type="eggNOG" id="COG3879">
    <property type="taxonomic scope" value="Bacteria"/>
</dbReference>
<reference evidence="3 4" key="1">
    <citation type="submission" date="2014-02" db="EMBL/GenBank/DDBJ databases">
        <title>Draft genome sequence of Lysinibacillus odysseyi NBRC 100172.</title>
        <authorList>
            <person name="Zhang F."/>
            <person name="Wang G."/>
            <person name="Zhang L."/>
        </authorList>
    </citation>
    <scope>NUCLEOTIDE SEQUENCE [LARGE SCALE GENOMIC DNA]</scope>
    <source>
        <strain evidence="3 4">NBRC 100172</strain>
    </source>
</reference>
<dbReference type="OrthoDB" id="2439649at2"/>
<evidence type="ECO:0008006" key="5">
    <source>
        <dbReference type="Google" id="ProtNLM"/>
    </source>
</evidence>
<feature type="transmembrane region" description="Helical" evidence="2">
    <location>
        <begin position="7"/>
        <end position="24"/>
    </location>
</feature>
<proteinExistence type="inferred from homology"/>
<organism evidence="3 4">
    <name type="scientific">Lysinibacillus odysseyi 34hs-1 = NBRC 100172</name>
    <dbReference type="NCBI Taxonomy" id="1220589"/>
    <lineage>
        <taxon>Bacteria</taxon>
        <taxon>Bacillati</taxon>
        <taxon>Bacillota</taxon>
        <taxon>Bacilli</taxon>
        <taxon>Bacillales</taxon>
        <taxon>Bacillaceae</taxon>
        <taxon>Lysinibacillus</taxon>
    </lineage>
</organism>
<keyword evidence="4" id="KW-1185">Reference proteome</keyword>
<dbReference type="PANTHER" id="PTHR37313">
    <property type="entry name" value="UPF0749 PROTEIN RV1825"/>
    <property type="match status" value="1"/>
</dbReference>
<dbReference type="Proteomes" id="UP000030437">
    <property type="component" value="Unassembled WGS sequence"/>
</dbReference>
<gene>
    <name evidence="3" type="ORF">CD32_15160</name>
</gene>
<keyword evidence="2" id="KW-0472">Membrane</keyword>
<dbReference type="Pfam" id="PF05949">
    <property type="entry name" value="DUF881"/>
    <property type="match status" value="1"/>
</dbReference>
<evidence type="ECO:0000313" key="3">
    <source>
        <dbReference type="EMBL" id="KGR84020.1"/>
    </source>
</evidence>
<accession>A0A0A3IKK5</accession>
<protein>
    <recommendedName>
        <fullName evidence="5">NgoFVII family restriction endonuclease</fullName>
    </recommendedName>
</protein>